<accession>A0A3N6LQI8</accession>
<dbReference type="Proteomes" id="UP000273828">
    <property type="component" value="Unassembled WGS sequence"/>
</dbReference>
<feature type="region of interest" description="Disordered" evidence="1">
    <location>
        <begin position="27"/>
        <end position="87"/>
    </location>
</feature>
<evidence type="ECO:0008006" key="5">
    <source>
        <dbReference type="Google" id="ProtNLM"/>
    </source>
</evidence>
<dbReference type="AlphaFoldDB" id="A0A3N6LQI8"/>
<dbReference type="EMBL" id="REFY01000004">
    <property type="protein sequence ID" value="RQG89234.1"/>
    <property type="molecule type" value="Genomic_DNA"/>
</dbReference>
<sequence length="763" mass="81151">MNTETSGLILCVVVSVCLLAGVGLADPTAATSTGTPEVSSDRLVPSSIAPADSRSGDVNGTTSEPGTETEPQPDAHVNPEEYDEPGDREEIRAWLAESLSNELRQSLVHLERGEYDAATDRVDAEYRDRAEQYETIVDETGGSDRHEGTLDDSMPPSDAAFDRAGTSQRELIEAVETYGELEREYERSIDAGDEDAALEYARQLDVLAANVSGANESLHVQLSALETVSDVDTEAMSSLAGAIDRQIERDQADVRSDQFVRTAVTAEAADNSATVLEPVEITGTVHVEDGNESDDTESGTVSWPDDEPIRIDINGEEHVARDHEDGRFSVDYRPDPLAPAADELEVRYRPAPGVDHLGNDTTVPVSVEPIEPSVAELEVGDEVAYDESISVSGELLAGDVLVDGAPVIVSIGGTDLETIETTDGRIDGDVEMPASVPDGDRELTLRVDVDDRAIESTTDHSRIVVAERETVLSIRATPDDDPRVDGVLMTADGTPVADQPIELSVGGETVVVTTAPDGLFSETVSTSPTDEEVTVTATYQGDGSNLASTAARTTAGGNAGSISFPVFDRRTALIGSVVALALGVVSVGAWRLRGRVRRCRPDPGSVLESRSLSDSDGSSVADGDEPSSGAVSDRSASRTRCVADSSGSFDGDPVTELLTRASDHLSAGRPNDAVQSAYVAVRLELQPTVEDGHTLTHWEFQRRYTGSQTADLETLTEGYERAAFGYEPFSEETASDLLVDAYALVTFADEDASADLDDIVLEI</sequence>
<feature type="region of interest" description="Disordered" evidence="1">
    <location>
        <begin position="600"/>
        <end position="648"/>
    </location>
</feature>
<keyword evidence="2" id="KW-1133">Transmembrane helix</keyword>
<feature type="region of interest" description="Disordered" evidence="1">
    <location>
        <begin position="140"/>
        <end position="166"/>
    </location>
</feature>
<reference evidence="3 4" key="1">
    <citation type="submission" date="2018-10" db="EMBL/GenBank/DDBJ databases">
        <title>Natrarchaeobius chitinivorans gen. nov., sp. nov., and Natrarchaeobius haloalkaliphilus sp. nov., alkaliphilic, chitin-utilizing haloarchaea from hypersaline alkaline lakes.</title>
        <authorList>
            <person name="Sorokin D.Y."/>
            <person name="Elcheninov A.G."/>
            <person name="Kostrikina N.A."/>
            <person name="Bale N.J."/>
            <person name="Sinninghe Damste J.S."/>
            <person name="Khijniak T.V."/>
            <person name="Kublanov I.V."/>
            <person name="Toshchakov S.V."/>
        </authorList>
    </citation>
    <scope>NUCLEOTIDE SEQUENCE [LARGE SCALE GENOMIC DNA]</scope>
    <source>
        <strain evidence="3 4">AArcht-Sl</strain>
    </source>
</reference>
<comment type="caution">
    <text evidence="3">The sequence shown here is derived from an EMBL/GenBank/DDBJ whole genome shotgun (WGS) entry which is preliminary data.</text>
</comment>
<dbReference type="OrthoDB" id="206387at2157"/>
<feature type="compositionally biased region" description="Low complexity" evidence="1">
    <location>
        <begin position="609"/>
        <end position="621"/>
    </location>
</feature>
<feature type="compositionally biased region" description="Polar residues" evidence="1">
    <location>
        <begin position="29"/>
        <end position="38"/>
    </location>
</feature>
<dbReference type="RefSeq" id="WP_124178925.1">
    <property type="nucleotide sequence ID" value="NZ_REFY01000004.1"/>
</dbReference>
<keyword evidence="4" id="KW-1185">Reference proteome</keyword>
<feature type="region of interest" description="Disordered" evidence="1">
    <location>
        <begin position="287"/>
        <end position="306"/>
    </location>
</feature>
<feature type="compositionally biased region" description="Low complexity" evidence="1">
    <location>
        <begin position="60"/>
        <end position="70"/>
    </location>
</feature>
<keyword evidence="2" id="KW-0472">Membrane</keyword>
<organism evidence="3 4">
    <name type="scientific">Natrarchaeobius halalkaliphilus</name>
    <dbReference type="NCBI Taxonomy" id="1679091"/>
    <lineage>
        <taxon>Archaea</taxon>
        <taxon>Methanobacteriati</taxon>
        <taxon>Methanobacteriota</taxon>
        <taxon>Stenosarchaea group</taxon>
        <taxon>Halobacteria</taxon>
        <taxon>Halobacteriales</taxon>
        <taxon>Natrialbaceae</taxon>
        <taxon>Natrarchaeobius</taxon>
    </lineage>
</organism>
<feature type="transmembrane region" description="Helical" evidence="2">
    <location>
        <begin position="572"/>
        <end position="590"/>
    </location>
</feature>
<evidence type="ECO:0000256" key="2">
    <source>
        <dbReference type="SAM" id="Phobius"/>
    </source>
</evidence>
<evidence type="ECO:0000256" key="1">
    <source>
        <dbReference type="SAM" id="MobiDB-lite"/>
    </source>
</evidence>
<keyword evidence="2" id="KW-0812">Transmembrane</keyword>
<evidence type="ECO:0000313" key="3">
    <source>
        <dbReference type="EMBL" id="RQG89234.1"/>
    </source>
</evidence>
<name>A0A3N6LQI8_9EURY</name>
<evidence type="ECO:0000313" key="4">
    <source>
        <dbReference type="Proteomes" id="UP000273828"/>
    </source>
</evidence>
<protein>
    <recommendedName>
        <fullName evidence="5">DUF4129 domain-containing protein</fullName>
    </recommendedName>
</protein>
<gene>
    <name evidence="3" type="ORF">EA462_12785</name>
</gene>
<proteinExistence type="predicted"/>